<reference evidence="1" key="1">
    <citation type="submission" date="2023-05" db="EMBL/GenBank/DDBJ databases">
        <authorList>
            <person name="Stuckert A."/>
        </authorList>
    </citation>
    <scope>NUCLEOTIDE SEQUENCE</scope>
</reference>
<protein>
    <submittedName>
        <fullName evidence="1">Uncharacterized protein</fullName>
    </submittedName>
</protein>
<comment type="caution">
    <text evidence="1">The sequence shown here is derived from an EMBL/GenBank/DDBJ whole genome shotgun (WGS) entry which is preliminary data.</text>
</comment>
<evidence type="ECO:0000313" key="2">
    <source>
        <dbReference type="Proteomes" id="UP001162483"/>
    </source>
</evidence>
<accession>A0ABN9HHZ5</accession>
<name>A0ABN9HHZ5_9NEOB</name>
<gene>
    <name evidence="1" type="ORF">SPARVUS_LOCUS15991369</name>
</gene>
<organism evidence="1 2">
    <name type="scientific">Staurois parvus</name>
    <dbReference type="NCBI Taxonomy" id="386267"/>
    <lineage>
        <taxon>Eukaryota</taxon>
        <taxon>Metazoa</taxon>
        <taxon>Chordata</taxon>
        <taxon>Craniata</taxon>
        <taxon>Vertebrata</taxon>
        <taxon>Euteleostomi</taxon>
        <taxon>Amphibia</taxon>
        <taxon>Batrachia</taxon>
        <taxon>Anura</taxon>
        <taxon>Neobatrachia</taxon>
        <taxon>Ranoidea</taxon>
        <taxon>Ranidae</taxon>
        <taxon>Staurois</taxon>
    </lineage>
</organism>
<sequence>MVRSSGHWLGWYGVVAVGWDEYGVVAVGWDDVRSSGHWLGWVRSSGPLVGMGTE</sequence>
<dbReference type="EMBL" id="CATNWA010020938">
    <property type="protein sequence ID" value="CAI9620492.1"/>
    <property type="molecule type" value="Genomic_DNA"/>
</dbReference>
<dbReference type="Proteomes" id="UP001162483">
    <property type="component" value="Unassembled WGS sequence"/>
</dbReference>
<keyword evidence="2" id="KW-1185">Reference proteome</keyword>
<evidence type="ECO:0000313" key="1">
    <source>
        <dbReference type="EMBL" id="CAI9620492.1"/>
    </source>
</evidence>
<proteinExistence type="predicted"/>